<organism evidence="1 2">
    <name type="scientific">Flavobacterium limi</name>
    <dbReference type="NCBI Taxonomy" id="2045105"/>
    <lineage>
        <taxon>Bacteria</taxon>
        <taxon>Pseudomonadati</taxon>
        <taxon>Bacteroidota</taxon>
        <taxon>Flavobacteriia</taxon>
        <taxon>Flavobacteriales</taxon>
        <taxon>Flavobacteriaceae</taxon>
        <taxon>Flavobacterium</taxon>
    </lineage>
</organism>
<sequence length="231" mass="26586">MDNTAAIRISEREQAIKKWLKELIEEKGAKLPVMPETVYDALENINVSNAIKEFAPDITDLQNFINENNAQALVYEWFYDGGEVNNIHAYEGYAYRECIFDGKPGNTDLLSIDGHDGFEMEPELNEQINDSFGGFCLDPVMNVWYEKLAVEFSGKFNEYYDLNSKADIEVDLDTVTSAYDELFHLKLITLIRQAHQKALEANPIKIDTGKSFHLFIKRHERWPMHVLSLNV</sequence>
<dbReference type="Proteomes" id="UP000655016">
    <property type="component" value="Unassembled WGS sequence"/>
</dbReference>
<protein>
    <submittedName>
        <fullName evidence="1">Uncharacterized protein</fullName>
    </submittedName>
</protein>
<proteinExistence type="predicted"/>
<dbReference type="RefSeq" id="WP_163395562.1">
    <property type="nucleotide sequence ID" value="NZ_BMKP01000008.1"/>
</dbReference>
<dbReference type="EMBL" id="BMKP01000008">
    <property type="protein sequence ID" value="GGF21335.1"/>
    <property type="molecule type" value="Genomic_DNA"/>
</dbReference>
<evidence type="ECO:0000313" key="2">
    <source>
        <dbReference type="Proteomes" id="UP000655016"/>
    </source>
</evidence>
<keyword evidence="2" id="KW-1185">Reference proteome</keyword>
<comment type="caution">
    <text evidence="1">The sequence shown here is derived from an EMBL/GenBank/DDBJ whole genome shotgun (WGS) entry which is preliminary data.</text>
</comment>
<name>A0ABQ1UMA3_9FLAO</name>
<accession>A0ABQ1UMA3</accession>
<evidence type="ECO:0000313" key="1">
    <source>
        <dbReference type="EMBL" id="GGF21335.1"/>
    </source>
</evidence>
<reference evidence="2" key="1">
    <citation type="journal article" date="2019" name="Int. J. Syst. Evol. Microbiol.">
        <title>The Global Catalogue of Microorganisms (GCM) 10K type strain sequencing project: providing services to taxonomists for standard genome sequencing and annotation.</title>
        <authorList>
            <consortium name="The Broad Institute Genomics Platform"/>
            <consortium name="The Broad Institute Genome Sequencing Center for Infectious Disease"/>
            <person name="Wu L."/>
            <person name="Ma J."/>
        </authorList>
    </citation>
    <scope>NUCLEOTIDE SEQUENCE [LARGE SCALE GENOMIC DNA]</scope>
    <source>
        <strain evidence="2">CGMCC 1.16060</strain>
    </source>
</reference>
<gene>
    <name evidence="1" type="ORF">GCM10011518_33150</name>
</gene>